<name>A0ABW3FIW4_9HYPH</name>
<feature type="transmembrane region" description="Helical" evidence="1">
    <location>
        <begin position="90"/>
        <end position="113"/>
    </location>
</feature>
<dbReference type="RefSeq" id="WP_377212695.1">
    <property type="nucleotide sequence ID" value="NZ_JBHTJV010000009.1"/>
</dbReference>
<proteinExistence type="predicted"/>
<keyword evidence="3" id="KW-1185">Reference proteome</keyword>
<evidence type="ECO:0000313" key="2">
    <source>
        <dbReference type="EMBL" id="MFD0916850.1"/>
    </source>
</evidence>
<sequence length="305" mass="34401">MSDEVDDGSLLTAIFFFSIIFFMASLPLISNYSGEKRYSEYAEICSADGEKRLALVEALPGYKGSTKKKDYKKNEPDWCDLAAQESVAYFTWWTAISAWAVTGLTLIGVIYLAKTLRATRETLSQAAKASNAANRTNDIMRDEQRPWLVIESKLHGFLQATEVNVLDYDLKVEWGMRVDVANKGKSGAFHYSIHTKIMCLDNWFNARTHVSEFVENCGSGRRVRKTGIVFPNEKGGLRPLKRSEFVAKESPNSKYFAVFVAVKYTDASGKLSGIDVQTFFQQQTGPSIGPWMQEFRQDPDMRVTK</sequence>
<evidence type="ECO:0000256" key="1">
    <source>
        <dbReference type="SAM" id="Phobius"/>
    </source>
</evidence>
<protein>
    <submittedName>
        <fullName evidence="2">Uncharacterized protein</fullName>
    </submittedName>
</protein>
<keyword evidence="1" id="KW-1133">Transmembrane helix</keyword>
<accession>A0ABW3FIW4</accession>
<keyword evidence="1" id="KW-0472">Membrane</keyword>
<feature type="transmembrane region" description="Helical" evidence="1">
    <location>
        <begin position="9"/>
        <end position="29"/>
    </location>
</feature>
<reference evidence="3" key="1">
    <citation type="journal article" date="2019" name="Int. J. Syst. Evol. Microbiol.">
        <title>The Global Catalogue of Microorganisms (GCM) 10K type strain sequencing project: providing services to taxonomists for standard genome sequencing and annotation.</title>
        <authorList>
            <consortium name="The Broad Institute Genomics Platform"/>
            <consortium name="The Broad Institute Genome Sequencing Center for Infectious Disease"/>
            <person name="Wu L."/>
            <person name="Ma J."/>
        </authorList>
    </citation>
    <scope>NUCLEOTIDE SEQUENCE [LARGE SCALE GENOMIC DNA]</scope>
    <source>
        <strain evidence="3">CCUG 60023</strain>
    </source>
</reference>
<dbReference type="EMBL" id="JBHTJV010000009">
    <property type="protein sequence ID" value="MFD0916850.1"/>
    <property type="molecule type" value="Genomic_DNA"/>
</dbReference>
<organism evidence="2 3">
    <name type="scientific">Pseudahrensia aquimaris</name>
    <dbReference type="NCBI Taxonomy" id="744461"/>
    <lineage>
        <taxon>Bacteria</taxon>
        <taxon>Pseudomonadati</taxon>
        <taxon>Pseudomonadota</taxon>
        <taxon>Alphaproteobacteria</taxon>
        <taxon>Hyphomicrobiales</taxon>
        <taxon>Ahrensiaceae</taxon>
        <taxon>Pseudahrensia</taxon>
    </lineage>
</organism>
<keyword evidence="1" id="KW-0812">Transmembrane</keyword>
<gene>
    <name evidence="2" type="ORF">ACFQ14_10570</name>
</gene>
<evidence type="ECO:0000313" key="3">
    <source>
        <dbReference type="Proteomes" id="UP001597101"/>
    </source>
</evidence>
<dbReference type="Proteomes" id="UP001597101">
    <property type="component" value="Unassembled WGS sequence"/>
</dbReference>
<comment type="caution">
    <text evidence="2">The sequence shown here is derived from an EMBL/GenBank/DDBJ whole genome shotgun (WGS) entry which is preliminary data.</text>
</comment>